<evidence type="ECO:0000313" key="2">
    <source>
        <dbReference type="Proteomes" id="UP000294588"/>
    </source>
</evidence>
<evidence type="ECO:0000313" key="1">
    <source>
        <dbReference type="EMBL" id="TDF74519.1"/>
    </source>
</evidence>
<reference evidence="1" key="1">
    <citation type="submission" date="2019-03" db="EMBL/GenBank/DDBJ databases">
        <title>Candidatus Syntrophosphaera thermopropionivorans: a novel player in syntrophic propionate oxidation during anaerobic digestion.</title>
        <authorList>
            <person name="Dyksma S."/>
        </authorList>
    </citation>
    <scope>NUCLEOTIDE SEQUENCE</scope>
    <source>
        <strain evidence="1">W5</strain>
    </source>
</reference>
<comment type="caution">
    <text evidence="1">The sequence shown here is derived from an EMBL/GenBank/DDBJ whole genome shotgun (WGS) entry which is preliminary data.</text>
</comment>
<gene>
    <name evidence="1" type="ORF">E0946_00070</name>
</gene>
<dbReference type="Proteomes" id="UP000294588">
    <property type="component" value="Unassembled WGS sequence"/>
</dbReference>
<dbReference type="EMBL" id="SMOG01000001">
    <property type="protein sequence ID" value="TDF74519.1"/>
    <property type="molecule type" value="Genomic_DNA"/>
</dbReference>
<proteinExistence type="predicted"/>
<keyword evidence="2" id="KW-1185">Reference proteome</keyword>
<name>A0AC61QKN5_9BACT</name>
<accession>A0AC61QKN5</accession>
<organism evidence="1 2">
    <name type="scientific">Candidatus Syntrophosphaera thermopropionivorans</name>
    <dbReference type="NCBI Taxonomy" id="2593015"/>
    <lineage>
        <taxon>Bacteria</taxon>
        <taxon>Pseudomonadati</taxon>
        <taxon>Candidatus Cloacimonadota</taxon>
        <taxon>Candidatus Cloacimonadia</taxon>
        <taxon>Candidatus Cloacimonadales</taxon>
        <taxon>Candidatus Cloacimonadaceae</taxon>
        <taxon>Candidatus Syntrophosphaera</taxon>
    </lineage>
</organism>
<protein>
    <submittedName>
        <fullName evidence="1">T9SS type A sorting domain-containing protein</fullName>
    </submittedName>
</protein>
<sequence length="1659" mass="179984">MKRFILILLMGVIIGFAFAGIDEYYTFNATNGTYTPITGTNAGISSDDAISSAIPIEFTFPYGENSYTEIKISSNGWIGLGTSQTSSNLSNNLTSTTIVPVIAPLWDDCSLAAGTCEYLLSGTAPNRIFTIQYTNLRWNYSSTLSPFFNLQVRLYENGKIDFVYGSAEGTPNNPSASIGINMLPGGSGWFYSVTPGTPATASTTTANNAVNVWPGEGTVYEFNPVVAVPNDLAALSITGNTTPTAGQSYNYIVTVRNRGSNAQSTYQVKLLLDTQEVGSVNGTTIQPSEILTYTIPWTPTTAGPGVLYGKVVLPGDQNPNNDQTPPLNIAVQPEGVQAVTIGAGDQTARIPMDFFYKNSLFECLYYSDELGFTSGTITSLAFYNQFADSPANGATKIWLGSTNLADLSAGWIPSTQLTLVFDGNVTYPEGTNTITIPLQTPYMHTPGNLVMMVQRPMDTQYYSSSDYFLAQTVGSNRARKVQSDSTTYDPANPPASATVSGQFPKTTIFYTGQAIVNDLGCLSISGPPNTSVGAVTPYIIQVKNNGTATQTNYTVKLMKEDGILLNSVAGTAIASLQTLDFTIPWTPTESGTTYIYGEVSLTGDEIAANNQSSNLNVLVYPQGTIGVTIGTGTSTGRMPVDMYYKNSLFETVYLASEINVGGLLTDIQFYNNFVTNLPNMPTNIWIGETTQTDLAAGWIPSTQLTSVFSDNVDYPSGQNDILIHLTNPYPYGGGNLVVMVERPMDTQYYSSSDLFRTQTGTVANRTRNVFSDTVDYDPSNPPTATPTATFPKTTLMFITSGLGSITGTVYGPGNIPLEGATVVVLGTTLSCTTSSTGTFTFPYVQVGTHQVKASKFGYNDATNTVNVVENETVTTNFVLTPLPQVTVIGRIVGSDQPTVGLADASINLTGYANYQVTTNASGQFTINNVYANHTYSYLASCSGYQNATGTVDVGSTNVNMGDIVLNELAYPPTQVIATEIPTQNHVSIAWRSPSSTNISGVDDFELNDGGWVPSSNWSNPLGDWEWTNTYDVANWVPEYTGTNVIPPPTCYSGTGMWGTKIYTNYTNSGGFNYLTKTFNLAGILNPELRFWSWENVFGDFDFCQVAVNGTVIWGPSWDYTNTQWQERVVDLSSYAGLSEVEIQFQMYATTVVNYAGWYIDDVYVGPAQGKVINSPVCSVPFEMRGLSEREAAAFAEKEASNRARMRESGISRIEMSRSFVQDRILLGYKVWRLLQGQENNESSWILLTDTAIQDTTFIDTGWSNLPDGTYKWAVKSVYSNNVQSEAAFSNTLIKVTYIGTIAGVVRNTSNAPIAGAIVSCGNVTAITNTSGAYSMLVQTGTHTVSVFASGYLPAIQENVVVVTGQTTTVNFVLNESILIFQDGFESYANFALSFAPWTLIDVDQSNTVGIQNVTFPNSGSPMAYIIFVPSATTPPLTGANPHSGIKEAASFASINPPNNDWLISPLLHYPVELKFWARSYTNQYGLERFKVGVSTSGTNPSDFIIISGDNPVEAPVAWTEYTYPLTNYMNSDVYLGIQCVSDDAFIFLVDDVMVRSVTPVDDENIPVLATELFNNYPNPFNPETTIRYSVKETSPVTIEVYNLKGQLVRTLVNEVQTPGHYSVVWNGRDNHNQPVASGVYLYKMSSGKYSSTKKMILMK</sequence>